<accession>A0A6G1X9D7</accession>
<proteinExistence type="predicted"/>
<organism evidence="2 3">
    <name type="scientific">Salinibacillus xinjiangensis</name>
    <dbReference type="NCBI Taxonomy" id="1229268"/>
    <lineage>
        <taxon>Bacteria</taxon>
        <taxon>Bacillati</taxon>
        <taxon>Bacillota</taxon>
        <taxon>Bacilli</taxon>
        <taxon>Bacillales</taxon>
        <taxon>Bacillaceae</taxon>
        <taxon>Salinibacillus</taxon>
    </lineage>
</organism>
<dbReference type="RefSeq" id="WP_153729519.1">
    <property type="nucleotide sequence ID" value="NZ_WJNH01000010.1"/>
</dbReference>
<evidence type="ECO:0000256" key="1">
    <source>
        <dbReference type="SAM" id="SignalP"/>
    </source>
</evidence>
<feature type="signal peptide" evidence="1">
    <location>
        <begin position="1"/>
        <end position="21"/>
    </location>
</feature>
<evidence type="ECO:0000313" key="3">
    <source>
        <dbReference type="Proteomes" id="UP000480185"/>
    </source>
</evidence>
<reference evidence="2 3" key="1">
    <citation type="submission" date="2019-11" db="EMBL/GenBank/DDBJ databases">
        <authorList>
            <person name="Li J."/>
        </authorList>
    </citation>
    <scope>NUCLEOTIDE SEQUENCE [LARGE SCALE GENOMIC DNA]</scope>
    <source>
        <strain evidence="2 3">J4</strain>
    </source>
</reference>
<protein>
    <recommendedName>
        <fullName evidence="4">Lipoprotein</fullName>
    </recommendedName>
</protein>
<dbReference type="EMBL" id="WJNH01000010">
    <property type="protein sequence ID" value="MRG87631.1"/>
    <property type="molecule type" value="Genomic_DNA"/>
</dbReference>
<name>A0A6G1X9D7_9BACI</name>
<dbReference type="PROSITE" id="PS51257">
    <property type="entry name" value="PROKAR_LIPOPROTEIN"/>
    <property type="match status" value="1"/>
</dbReference>
<gene>
    <name evidence="2" type="ORF">GH754_15195</name>
</gene>
<sequence>MKNRILFLLFIAFVVFISACSSEKSNTGSEEKDTEQKYHGSIYYFKKNESDYSLTNLDPNSLEEKTIATVDKELYNQDGELQYSITTLKDHVVFYNYEKENYIVKDQKLEPITLPNDNIDATKWYSLDNHFYLLGSEDDKTGLYIYNPDDGNWETVMEPTEGLNIYSSEGEIVFLYTEVEGQYTFYDVNGDLIKTVNNSFAMSVSPDGEKIIVHQKVDYNQTTVINLKDESVIENIEGYYQYVGSNLLFGFSPNDDGEYTLASYDLQLEEKENLSDLTEEITENGLPDSFNMNFGRFGDEILYIINDNTGETNHLIGLVNPNDMSLVANYPMEEPTNMLENPNPKTNTIPFAFIRNEDGTSNQILTVTKEGINHLVHNWTAISTRPDYGTLTMKKYSNLILGNIDGNDELAVITNDGKLHHVLDLTYYDRSFDPTGRYAVISDDEDNLQLLDMKTAEIEQIATNAVNNYWSSN</sequence>
<feature type="chain" id="PRO_5026110270" description="Lipoprotein" evidence="1">
    <location>
        <begin position="22"/>
        <end position="473"/>
    </location>
</feature>
<keyword evidence="3" id="KW-1185">Reference proteome</keyword>
<dbReference type="Proteomes" id="UP000480185">
    <property type="component" value="Unassembled WGS sequence"/>
</dbReference>
<dbReference type="AlphaFoldDB" id="A0A6G1X9D7"/>
<comment type="caution">
    <text evidence="2">The sequence shown here is derived from an EMBL/GenBank/DDBJ whole genome shotgun (WGS) entry which is preliminary data.</text>
</comment>
<evidence type="ECO:0000313" key="2">
    <source>
        <dbReference type="EMBL" id="MRG87631.1"/>
    </source>
</evidence>
<dbReference type="SUPFAM" id="SSF69322">
    <property type="entry name" value="Tricorn protease domain 2"/>
    <property type="match status" value="1"/>
</dbReference>
<evidence type="ECO:0008006" key="4">
    <source>
        <dbReference type="Google" id="ProtNLM"/>
    </source>
</evidence>
<keyword evidence="1" id="KW-0732">Signal</keyword>